<reference evidence="1 2" key="1">
    <citation type="submission" date="2019-03" db="EMBL/GenBank/DDBJ databases">
        <authorList>
            <consortium name="Pathogen Informatics"/>
        </authorList>
    </citation>
    <scope>NUCLEOTIDE SEQUENCE [LARGE SCALE GENOMIC DNA]</scope>
    <source>
        <strain evidence="1 2">NCTC12282</strain>
    </source>
</reference>
<accession>A0A484ZJ29</accession>
<evidence type="ECO:0000313" key="2">
    <source>
        <dbReference type="Proteomes" id="UP000373449"/>
    </source>
</evidence>
<name>A0A484ZJ29_9GAMM</name>
<sequence>MTRWTLAAYYIDRIIPRRDYQLFTSGKYRILRDINLIDGEIAFMNEN</sequence>
<protein>
    <submittedName>
        <fullName evidence="1">Uncharacterized protein</fullName>
    </submittedName>
</protein>
<proteinExistence type="predicted"/>
<gene>
    <name evidence="1" type="ORF">NCTC12282_02736</name>
</gene>
<dbReference type="Proteomes" id="UP000373449">
    <property type="component" value="Unassembled WGS sequence"/>
</dbReference>
<dbReference type="AlphaFoldDB" id="A0A484ZJ29"/>
<organism evidence="1 2">
    <name type="scientific">Budvicia aquatica</name>
    <dbReference type="NCBI Taxonomy" id="82979"/>
    <lineage>
        <taxon>Bacteria</taxon>
        <taxon>Pseudomonadati</taxon>
        <taxon>Pseudomonadota</taxon>
        <taxon>Gammaproteobacteria</taxon>
        <taxon>Enterobacterales</taxon>
        <taxon>Budviciaceae</taxon>
        <taxon>Budvicia</taxon>
    </lineage>
</organism>
<evidence type="ECO:0000313" key="1">
    <source>
        <dbReference type="EMBL" id="VFS47796.1"/>
    </source>
</evidence>
<dbReference type="EMBL" id="CAADJA010000002">
    <property type="protein sequence ID" value="VFS47796.1"/>
    <property type="molecule type" value="Genomic_DNA"/>
</dbReference>